<dbReference type="Pfam" id="PF12906">
    <property type="entry name" value="RINGv"/>
    <property type="match status" value="1"/>
</dbReference>
<dbReference type="SMART" id="SM00744">
    <property type="entry name" value="RINGv"/>
    <property type="match status" value="1"/>
</dbReference>
<feature type="domain" description="RING-CH-type" evidence="5">
    <location>
        <begin position="203"/>
        <end position="279"/>
    </location>
</feature>
<name>G0QZB3_ICHMU</name>
<protein>
    <submittedName>
        <fullName evidence="6">Uncharacterized protein</fullName>
    </submittedName>
</protein>
<dbReference type="InterPro" id="IPR011016">
    <property type="entry name" value="Znf_RING-CH"/>
</dbReference>
<dbReference type="RefSeq" id="XP_004030679.1">
    <property type="nucleotide sequence ID" value="XM_004030631.1"/>
</dbReference>
<dbReference type="CDD" id="cd16495">
    <property type="entry name" value="RING_CH-C4HC3_MARCH"/>
    <property type="match status" value="1"/>
</dbReference>
<dbReference type="AlphaFoldDB" id="G0QZB3"/>
<gene>
    <name evidence="6" type="ORF">IMG5_155500</name>
</gene>
<dbReference type="PANTHER" id="PTHR46210:SF1">
    <property type="entry name" value="FHA DOMAIN-CONTAINING PROTEIN"/>
    <property type="match status" value="1"/>
</dbReference>
<dbReference type="InterPro" id="IPR013083">
    <property type="entry name" value="Znf_RING/FYVE/PHD"/>
</dbReference>
<dbReference type="Proteomes" id="UP000008983">
    <property type="component" value="Unassembled WGS sequence"/>
</dbReference>
<evidence type="ECO:0000256" key="1">
    <source>
        <dbReference type="ARBA" id="ARBA00022723"/>
    </source>
</evidence>
<dbReference type="eggNOG" id="ENOG502S236">
    <property type="taxonomic scope" value="Eukaryota"/>
</dbReference>
<keyword evidence="7" id="KW-1185">Reference proteome</keyword>
<evidence type="ECO:0000259" key="4">
    <source>
        <dbReference type="PROSITE" id="PS50006"/>
    </source>
</evidence>
<dbReference type="CDD" id="cd00060">
    <property type="entry name" value="FHA"/>
    <property type="match status" value="1"/>
</dbReference>
<dbReference type="SUPFAM" id="SSF49879">
    <property type="entry name" value="SMAD/FHA domain"/>
    <property type="match status" value="1"/>
</dbReference>
<dbReference type="InterPro" id="IPR008984">
    <property type="entry name" value="SMAD_FHA_dom_sf"/>
</dbReference>
<keyword evidence="1" id="KW-0479">Metal-binding</keyword>
<dbReference type="SUPFAM" id="SSF57850">
    <property type="entry name" value="RING/U-box"/>
    <property type="match status" value="1"/>
</dbReference>
<dbReference type="Pfam" id="PF00498">
    <property type="entry name" value="FHA"/>
    <property type="match status" value="1"/>
</dbReference>
<keyword evidence="2" id="KW-0863">Zinc-finger</keyword>
<evidence type="ECO:0000259" key="5">
    <source>
        <dbReference type="PROSITE" id="PS51292"/>
    </source>
</evidence>
<dbReference type="InterPro" id="IPR000253">
    <property type="entry name" value="FHA_dom"/>
</dbReference>
<reference evidence="6 7" key="1">
    <citation type="submission" date="2011-07" db="EMBL/GenBank/DDBJ databases">
        <authorList>
            <person name="Coyne R."/>
            <person name="Brami D."/>
            <person name="Johnson J."/>
            <person name="Hostetler J."/>
            <person name="Hannick L."/>
            <person name="Clark T."/>
            <person name="Cassidy-Hanley D."/>
            <person name="Inman J."/>
        </authorList>
    </citation>
    <scope>NUCLEOTIDE SEQUENCE [LARGE SCALE GENOMIC DNA]</scope>
    <source>
        <strain evidence="6 7">G5</strain>
    </source>
</reference>
<feature type="domain" description="FHA" evidence="4">
    <location>
        <begin position="327"/>
        <end position="371"/>
    </location>
</feature>
<organism evidence="6 7">
    <name type="scientific">Ichthyophthirius multifiliis</name>
    <name type="common">White spot disease agent</name>
    <name type="synonym">Ich</name>
    <dbReference type="NCBI Taxonomy" id="5932"/>
    <lineage>
        <taxon>Eukaryota</taxon>
        <taxon>Sar</taxon>
        <taxon>Alveolata</taxon>
        <taxon>Ciliophora</taxon>
        <taxon>Intramacronucleata</taxon>
        <taxon>Oligohymenophorea</taxon>
        <taxon>Hymenostomatida</taxon>
        <taxon>Ophryoglenina</taxon>
        <taxon>Ichthyophthirius</taxon>
    </lineage>
</organism>
<dbReference type="GeneID" id="14905545"/>
<evidence type="ECO:0000256" key="2">
    <source>
        <dbReference type="ARBA" id="ARBA00022771"/>
    </source>
</evidence>
<dbReference type="PANTHER" id="PTHR46210">
    <property type="entry name" value="FHA DOMAIN-CONTAINING PROTEIN"/>
    <property type="match status" value="1"/>
</dbReference>
<dbReference type="OMA" id="FIKYEMG"/>
<accession>G0QZB3</accession>
<dbReference type="InParanoid" id="G0QZB3"/>
<proteinExistence type="predicted"/>
<dbReference type="PROSITE" id="PS50006">
    <property type="entry name" value="FHA_DOMAIN"/>
    <property type="match status" value="1"/>
</dbReference>
<keyword evidence="3" id="KW-0862">Zinc</keyword>
<dbReference type="GO" id="GO:0008270">
    <property type="term" value="F:zinc ion binding"/>
    <property type="evidence" value="ECO:0007669"/>
    <property type="project" value="UniProtKB-KW"/>
</dbReference>
<evidence type="ECO:0000313" key="7">
    <source>
        <dbReference type="Proteomes" id="UP000008983"/>
    </source>
</evidence>
<dbReference type="EMBL" id="GL984143">
    <property type="protein sequence ID" value="EGR29443.1"/>
    <property type="molecule type" value="Genomic_DNA"/>
</dbReference>
<dbReference type="STRING" id="857967.G0QZB3"/>
<sequence>MSQNFKIQQLIQKAPVQVQQKQLKYLVELKVVTWNKDSHGLFDYESKQVDLKYLKVESSCEIYALKNQPVAEQQQLDKEDLVIINQPIISNNIRNLNNQNALFLAAIDINQNSQRALTFELNPTKDSLRTLNSQNQLEPYLIVRSLKNHQNVQKGYTLQAGDIVKFGRIEYQIMQIKNNQNQIFKVDTQQFMHIQQNDNLQNSNAEHAKICKICLSDDQSEENFLINPCNCKGSCEFVHFECLKGWINSKLKVRKLDNVQIISWKKSDCEICKTQLPKHIKYKNQIKDLIQIDIPEKPHIIFESLEKDKKVFKNLFIFYTDENEKEIKIGRGHSSEVRISDISVSRTHSMIKYINNQFLIIDNNSKFGTLIKLKNNIEINQEKKAVQIGRTVITFVLKNVCGTYQSQGNLIQNHQETILQRQKQNVNNVIITNTNNNINLNNIYVNINNNFNNIDKFDMYNIQAPLQQNNNQQNQNIQNIDNIIQQRILEIQQPLLIEQNQIQNNKNNQKNGQNQQNDQ</sequence>
<evidence type="ECO:0000256" key="3">
    <source>
        <dbReference type="ARBA" id="ARBA00022833"/>
    </source>
</evidence>
<dbReference type="Gene3D" id="3.30.40.10">
    <property type="entry name" value="Zinc/RING finger domain, C3HC4 (zinc finger)"/>
    <property type="match status" value="1"/>
</dbReference>
<evidence type="ECO:0000313" key="6">
    <source>
        <dbReference type="EMBL" id="EGR29443.1"/>
    </source>
</evidence>
<dbReference type="OrthoDB" id="264354at2759"/>
<dbReference type="Gene3D" id="2.60.200.20">
    <property type="match status" value="1"/>
</dbReference>
<dbReference type="PROSITE" id="PS51292">
    <property type="entry name" value="ZF_RING_CH"/>
    <property type="match status" value="1"/>
</dbReference>